<dbReference type="Pfam" id="PF14602">
    <property type="entry name" value="Hexapep_2"/>
    <property type="match status" value="1"/>
</dbReference>
<evidence type="ECO:0000256" key="3">
    <source>
        <dbReference type="ARBA" id="ARBA00022737"/>
    </source>
</evidence>
<keyword evidence="8" id="KW-1185">Reference proteome</keyword>
<evidence type="ECO:0000256" key="2">
    <source>
        <dbReference type="ARBA" id="ARBA00022679"/>
    </source>
</evidence>
<keyword evidence="4 5" id="KW-0012">Acyltransferase</keyword>
<dbReference type="CDD" id="cd03357">
    <property type="entry name" value="LbH_MAT_GAT"/>
    <property type="match status" value="1"/>
</dbReference>
<accession>A0ABT0M9A0</accession>
<dbReference type="InterPro" id="IPR039369">
    <property type="entry name" value="LacA-like"/>
</dbReference>
<dbReference type="InterPro" id="IPR024688">
    <property type="entry name" value="Mac_dom"/>
</dbReference>
<protein>
    <recommendedName>
        <fullName evidence="5">Acetyltransferase</fullName>
        <ecNumber evidence="5">2.3.1.-</ecNumber>
    </recommendedName>
</protein>
<evidence type="ECO:0000256" key="5">
    <source>
        <dbReference type="RuleBase" id="RU367021"/>
    </source>
</evidence>
<sequence length="203" mass="22670">MPTERELMLAGKLYDSNDTELVQMRLKAKQLTWRYNGTQPEQSEERDELLNLMIDCPTNDAYIEPPMRADYGSNLHVGRRFYANYDCIFLDVAPIIIGDNVMLGPRVSLYTAGHPIVASVRNEYLEYGHPITIGNDVWIGGNAVICPGITIGSNVVIGAGSIVTKDVPDNVVVAGNPARVIRPITDNDEAYWKAEQRAYLRRT</sequence>
<dbReference type="InterPro" id="IPR001451">
    <property type="entry name" value="Hexapep"/>
</dbReference>
<organism evidence="7 8">
    <name type="scientific">Sporolactobacillus mangiferae</name>
    <dbReference type="NCBI Taxonomy" id="2940498"/>
    <lineage>
        <taxon>Bacteria</taxon>
        <taxon>Bacillati</taxon>
        <taxon>Bacillota</taxon>
        <taxon>Bacilli</taxon>
        <taxon>Bacillales</taxon>
        <taxon>Sporolactobacillaceae</taxon>
        <taxon>Sporolactobacillus</taxon>
    </lineage>
</organism>
<evidence type="ECO:0000256" key="1">
    <source>
        <dbReference type="ARBA" id="ARBA00007274"/>
    </source>
</evidence>
<proteinExistence type="inferred from homology"/>
<dbReference type="Pfam" id="PF12464">
    <property type="entry name" value="Mac"/>
    <property type="match status" value="1"/>
</dbReference>
<dbReference type="Proteomes" id="UP001203004">
    <property type="component" value="Unassembled WGS sequence"/>
</dbReference>
<feature type="domain" description="Maltose/galactoside acetyltransferase" evidence="6">
    <location>
        <begin position="5"/>
        <end position="58"/>
    </location>
</feature>
<name>A0ABT0M9A0_9BACL</name>
<dbReference type="SMART" id="SM01266">
    <property type="entry name" value="Mac"/>
    <property type="match status" value="1"/>
</dbReference>
<reference evidence="7 8" key="1">
    <citation type="submission" date="2022-05" db="EMBL/GenBank/DDBJ databases">
        <title>Sporolactobacillus sp nov CPB3-1, isolated from tree bark (Mangifera indica L.).</title>
        <authorList>
            <person name="Phuengjayaem S."/>
            <person name="Tanasupawat S."/>
        </authorList>
    </citation>
    <scope>NUCLEOTIDE SEQUENCE [LARGE SCALE GENOMIC DNA]</scope>
    <source>
        <strain evidence="7 8">CPB3-1</strain>
    </source>
</reference>
<evidence type="ECO:0000313" key="7">
    <source>
        <dbReference type="EMBL" id="MCL1631452.1"/>
    </source>
</evidence>
<evidence type="ECO:0000313" key="8">
    <source>
        <dbReference type="Proteomes" id="UP001203004"/>
    </source>
</evidence>
<keyword evidence="2 5" id="KW-0808">Transferase</keyword>
<evidence type="ECO:0000259" key="6">
    <source>
        <dbReference type="SMART" id="SM01266"/>
    </source>
</evidence>
<dbReference type="InterPro" id="IPR011004">
    <property type="entry name" value="Trimer_LpxA-like_sf"/>
</dbReference>
<dbReference type="PANTHER" id="PTHR43017">
    <property type="entry name" value="GALACTOSIDE O-ACETYLTRANSFERASE"/>
    <property type="match status" value="1"/>
</dbReference>
<dbReference type="EMBL" id="JAMAST010000003">
    <property type="protein sequence ID" value="MCL1631452.1"/>
    <property type="molecule type" value="Genomic_DNA"/>
</dbReference>
<dbReference type="PANTHER" id="PTHR43017:SF1">
    <property type="entry name" value="ACETYLTRANSFERASE YJL218W-RELATED"/>
    <property type="match status" value="1"/>
</dbReference>
<dbReference type="EC" id="2.3.1.-" evidence="5"/>
<comment type="similarity">
    <text evidence="1 5">Belongs to the transferase hexapeptide repeat family.</text>
</comment>
<dbReference type="SUPFAM" id="SSF51161">
    <property type="entry name" value="Trimeric LpxA-like enzymes"/>
    <property type="match status" value="1"/>
</dbReference>
<keyword evidence="3" id="KW-0677">Repeat</keyword>
<dbReference type="Pfam" id="PF00132">
    <property type="entry name" value="Hexapep"/>
    <property type="match status" value="1"/>
</dbReference>
<dbReference type="InterPro" id="IPR018357">
    <property type="entry name" value="Hexapep_transf_CS"/>
</dbReference>
<comment type="caution">
    <text evidence="7">The sequence shown here is derived from an EMBL/GenBank/DDBJ whole genome shotgun (WGS) entry which is preliminary data.</text>
</comment>
<evidence type="ECO:0000256" key="4">
    <source>
        <dbReference type="ARBA" id="ARBA00023315"/>
    </source>
</evidence>
<dbReference type="PROSITE" id="PS00101">
    <property type="entry name" value="HEXAPEP_TRANSFERASES"/>
    <property type="match status" value="1"/>
</dbReference>
<gene>
    <name evidence="7" type="ORF">M3N64_05730</name>
</gene>
<dbReference type="RefSeq" id="WP_249099389.1">
    <property type="nucleotide sequence ID" value="NZ_JAMAST010000003.1"/>
</dbReference>
<dbReference type="Gene3D" id="2.160.10.10">
    <property type="entry name" value="Hexapeptide repeat proteins"/>
    <property type="match status" value="1"/>
</dbReference>